<proteinExistence type="predicted"/>
<evidence type="ECO:0000256" key="1">
    <source>
        <dbReference type="ARBA" id="ARBA00022448"/>
    </source>
</evidence>
<dbReference type="Gene3D" id="3.40.50.300">
    <property type="entry name" value="P-loop containing nucleotide triphosphate hydrolases"/>
    <property type="match status" value="1"/>
</dbReference>
<evidence type="ECO:0000256" key="2">
    <source>
        <dbReference type="ARBA" id="ARBA00022741"/>
    </source>
</evidence>
<keyword evidence="1" id="KW-0813">Transport</keyword>
<dbReference type="InterPro" id="IPR027417">
    <property type="entry name" value="P-loop_NTPase"/>
</dbReference>
<dbReference type="GO" id="GO:0005886">
    <property type="term" value="C:plasma membrane"/>
    <property type="evidence" value="ECO:0007669"/>
    <property type="project" value="TreeGrafter"/>
</dbReference>
<accession>A0A9D1QYM8</accession>
<dbReference type="GO" id="GO:0005524">
    <property type="term" value="F:ATP binding"/>
    <property type="evidence" value="ECO:0007669"/>
    <property type="project" value="UniProtKB-KW"/>
</dbReference>
<dbReference type="SUPFAM" id="SSF52540">
    <property type="entry name" value="P-loop containing nucleoside triphosphate hydrolases"/>
    <property type="match status" value="1"/>
</dbReference>
<comment type="caution">
    <text evidence="5">The sequence shown here is derived from an EMBL/GenBank/DDBJ whole genome shotgun (WGS) entry which is preliminary data.</text>
</comment>
<dbReference type="PROSITE" id="PS50893">
    <property type="entry name" value="ABC_TRANSPORTER_2"/>
    <property type="match status" value="1"/>
</dbReference>
<dbReference type="GO" id="GO:0016887">
    <property type="term" value="F:ATP hydrolysis activity"/>
    <property type="evidence" value="ECO:0007669"/>
    <property type="project" value="InterPro"/>
</dbReference>
<dbReference type="InterPro" id="IPR017911">
    <property type="entry name" value="MacB-like_ATP-bd"/>
</dbReference>
<organism evidence="5 6">
    <name type="scientific">Candidatus Bilophila faecipullorum</name>
    <dbReference type="NCBI Taxonomy" id="2838482"/>
    <lineage>
        <taxon>Bacteria</taxon>
        <taxon>Pseudomonadati</taxon>
        <taxon>Thermodesulfobacteriota</taxon>
        <taxon>Desulfovibrionia</taxon>
        <taxon>Desulfovibrionales</taxon>
        <taxon>Desulfovibrionaceae</taxon>
        <taxon>Bilophila</taxon>
    </lineage>
</organism>
<evidence type="ECO:0000313" key="5">
    <source>
        <dbReference type="EMBL" id="HIW77664.1"/>
    </source>
</evidence>
<keyword evidence="2" id="KW-0547">Nucleotide-binding</keyword>
<evidence type="ECO:0000313" key="6">
    <source>
        <dbReference type="Proteomes" id="UP000824264"/>
    </source>
</evidence>
<reference evidence="5" key="1">
    <citation type="journal article" date="2021" name="PeerJ">
        <title>Extensive microbial diversity within the chicken gut microbiome revealed by metagenomics and culture.</title>
        <authorList>
            <person name="Gilroy R."/>
            <person name="Ravi A."/>
            <person name="Getino M."/>
            <person name="Pursley I."/>
            <person name="Horton D.L."/>
            <person name="Alikhan N.F."/>
            <person name="Baker D."/>
            <person name="Gharbi K."/>
            <person name="Hall N."/>
            <person name="Watson M."/>
            <person name="Adriaenssens E.M."/>
            <person name="Foster-Nyarko E."/>
            <person name="Jarju S."/>
            <person name="Secka A."/>
            <person name="Antonio M."/>
            <person name="Oren A."/>
            <person name="Chaudhuri R.R."/>
            <person name="La Ragione R."/>
            <person name="Hildebrand F."/>
            <person name="Pallen M.J."/>
        </authorList>
    </citation>
    <scope>NUCLEOTIDE SEQUENCE</scope>
    <source>
        <strain evidence="5">ChiSxjej5B17-1746</strain>
    </source>
</reference>
<dbReference type="AlphaFoldDB" id="A0A9D1QYM8"/>
<dbReference type="InterPro" id="IPR015854">
    <property type="entry name" value="ABC_transpr_LolD-like"/>
</dbReference>
<protein>
    <submittedName>
        <fullName evidence="5">ABC transporter ATP-binding protein</fullName>
    </submittedName>
</protein>
<dbReference type="PANTHER" id="PTHR24220">
    <property type="entry name" value="IMPORT ATP-BINDING PROTEIN"/>
    <property type="match status" value="1"/>
</dbReference>
<reference evidence="5" key="2">
    <citation type="submission" date="2021-04" db="EMBL/GenBank/DDBJ databases">
        <authorList>
            <person name="Gilroy R."/>
        </authorList>
    </citation>
    <scope>NUCLEOTIDE SEQUENCE</scope>
    <source>
        <strain evidence="5">ChiSxjej5B17-1746</strain>
    </source>
</reference>
<evidence type="ECO:0000259" key="4">
    <source>
        <dbReference type="PROSITE" id="PS50893"/>
    </source>
</evidence>
<dbReference type="InterPro" id="IPR003593">
    <property type="entry name" value="AAA+_ATPase"/>
</dbReference>
<dbReference type="GO" id="GO:0022857">
    <property type="term" value="F:transmembrane transporter activity"/>
    <property type="evidence" value="ECO:0007669"/>
    <property type="project" value="TreeGrafter"/>
</dbReference>
<dbReference type="CDD" id="cd03255">
    <property type="entry name" value="ABC_MJ0796_LolCDE_FtsE"/>
    <property type="match status" value="1"/>
</dbReference>
<dbReference type="SMART" id="SM00382">
    <property type="entry name" value="AAA"/>
    <property type="match status" value="1"/>
</dbReference>
<gene>
    <name evidence="5" type="ORF">H9874_00765</name>
</gene>
<dbReference type="PANTHER" id="PTHR24220:SF611">
    <property type="entry name" value="ATP-BINDING COMPONENT OF ABC TRANSPORTER-RELATED"/>
    <property type="match status" value="1"/>
</dbReference>
<dbReference type="InterPro" id="IPR003439">
    <property type="entry name" value="ABC_transporter-like_ATP-bd"/>
</dbReference>
<dbReference type="Pfam" id="PF00005">
    <property type="entry name" value="ABC_tran"/>
    <property type="match status" value="1"/>
</dbReference>
<sequence>MSGLELHDILLTFPEGTRRRTILDIPSCTVASGECVALAGASGSGKSTLLNLISGLILPDRGTVRWNGFAPGELPEPRRDVWRGRHIGFVFQDFQLFPELEALENVLLPVTFNRWSIPEALRRRGQALLKRMNVAPSQKARLLSRGEKQRVAIARAVLQEPEILLADEPTASLDAANAAEVTDLLLSHARTLGSTLLIVSHDEEVWTRMDRVLSLRRGRLYEAAETAFPPSAA</sequence>
<dbReference type="Proteomes" id="UP000824264">
    <property type="component" value="Unassembled WGS sequence"/>
</dbReference>
<name>A0A9D1QYM8_9BACT</name>
<evidence type="ECO:0000256" key="3">
    <source>
        <dbReference type="ARBA" id="ARBA00022840"/>
    </source>
</evidence>
<feature type="domain" description="ABC transporter" evidence="4">
    <location>
        <begin position="4"/>
        <end position="233"/>
    </location>
</feature>
<keyword evidence="3 5" id="KW-0067">ATP-binding</keyword>
<dbReference type="EMBL" id="DXGI01000026">
    <property type="protein sequence ID" value="HIW77664.1"/>
    <property type="molecule type" value="Genomic_DNA"/>
</dbReference>